<feature type="signal peptide" evidence="5">
    <location>
        <begin position="1"/>
        <end position="17"/>
    </location>
</feature>
<dbReference type="InterPro" id="IPR036188">
    <property type="entry name" value="FAD/NAD-bd_sf"/>
</dbReference>
<dbReference type="Pfam" id="PF01494">
    <property type="entry name" value="FAD_binding_3"/>
    <property type="match status" value="1"/>
</dbReference>
<dbReference type="VEuPathDB" id="FungiDB:An11g03060"/>
<dbReference type="VEuPathDB" id="FungiDB:ATCC64974_89360"/>
<comment type="caution">
    <text evidence="7">The sequence shown here is derived from an EMBL/GenBank/DDBJ whole genome shotgun (WGS) entry which is preliminary data.</text>
</comment>
<feature type="domain" description="FAD-binding" evidence="6">
    <location>
        <begin position="285"/>
        <end position="626"/>
    </location>
</feature>
<dbReference type="VEuPathDB" id="FungiDB:ATCC64974_89350"/>
<dbReference type="Proteomes" id="UP000068243">
    <property type="component" value="Unassembled WGS sequence"/>
</dbReference>
<proteinExistence type="inferred from homology"/>
<accession>A0A100IJ35</accession>
<evidence type="ECO:0000256" key="5">
    <source>
        <dbReference type="SAM" id="SignalP"/>
    </source>
</evidence>
<evidence type="ECO:0000313" key="7">
    <source>
        <dbReference type="EMBL" id="GAQ42181.1"/>
    </source>
</evidence>
<dbReference type="PANTHER" id="PTHR47356">
    <property type="entry name" value="FAD-DEPENDENT MONOOXYGENASE ASQG-RELATED"/>
    <property type="match status" value="1"/>
</dbReference>
<dbReference type="VEuPathDB" id="FungiDB:ASPNIDRAFT2_1167624"/>
<dbReference type="EMBL" id="BCMY01000007">
    <property type="protein sequence ID" value="GAQ42181.1"/>
    <property type="molecule type" value="Genomic_DNA"/>
</dbReference>
<dbReference type="PRINTS" id="PR00420">
    <property type="entry name" value="RNGMNOXGNASE"/>
</dbReference>
<evidence type="ECO:0000256" key="3">
    <source>
        <dbReference type="ARBA" id="ARBA00022827"/>
    </source>
</evidence>
<organism evidence="7 8">
    <name type="scientific">Aspergillus niger</name>
    <dbReference type="NCBI Taxonomy" id="5061"/>
    <lineage>
        <taxon>Eukaryota</taxon>
        <taxon>Fungi</taxon>
        <taxon>Dikarya</taxon>
        <taxon>Ascomycota</taxon>
        <taxon>Pezizomycotina</taxon>
        <taxon>Eurotiomycetes</taxon>
        <taxon>Eurotiomycetidae</taxon>
        <taxon>Eurotiales</taxon>
        <taxon>Aspergillaceae</taxon>
        <taxon>Aspergillus</taxon>
        <taxon>Aspergillus subgen. Circumdati</taxon>
    </lineage>
</organism>
<dbReference type="InterPro" id="IPR002938">
    <property type="entry name" value="FAD-bd"/>
</dbReference>
<feature type="chain" id="PRO_5007087469" evidence="5">
    <location>
        <begin position="18"/>
        <end position="732"/>
    </location>
</feature>
<dbReference type="Gene3D" id="3.50.50.60">
    <property type="entry name" value="FAD/NAD(P)-binding domain"/>
    <property type="match status" value="1"/>
</dbReference>
<gene>
    <name evidence="7" type="ORF">ABL_04842</name>
</gene>
<dbReference type="AlphaFoldDB" id="A0A100IJ35"/>
<keyword evidence="4" id="KW-0560">Oxidoreductase</keyword>
<dbReference type="VEuPathDB" id="FungiDB:An11g03070"/>
<dbReference type="GO" id="GO:0071949">
    <property type="term" value="F:FAD binding"/>
    <property type="evidence" value="ECO:0007669"/>
    <property type="project" value="InterPro"/>
</dbReference>
<evidence type="ECO:0000256" key="1">
    <source>
        <dbReference type="ARBA" id="ARBA00007992"/>
    </source>
</evidence>
<dbReference type="VEuPathDB" id="FungiDB:M747DRAFT_322746"/>
<evidence type="ECO:0000256" key="2">
    <source>
        <dbReference type="ARBA" id="ARBA00022630"/>
    </source>
</evidence>
<dbReference type="GO" id="GO:0004497">
    <property type="term" value="F:monooxygenase activity"/>
    <property type="evidence" value="ECO:0007669"/>
    <property type="project" value="InterPro"/>
</dbReference>
<dbReference type="InterPro" id="IPR050562">
    <property type="entry name" value="FAD_mOase_fung"/>
</dbReference>
<name>A0A100IJ35_ASPNG</name>
<reference evidence="8" key="1">
    <citation type="journal article" date="2016" name="Genome Announc.">
        <title>Draft genome sequence of Aspergillus niger strain An76.</title>
        <authorList>
            <person name="Gong W."/>
            <person name="Cheng Z."/>
            <person name="Zhang H."/>
            <person name="Liu L."/>
            <person name="Gao P."/>
            <person name="Wang L."/>
        </authorList>
    </citation>
    <scope>NUCLEOTIDE SEQUENCE [LARGE SCALE GENOMIC DNA]</scope>
    <source>
        <strain evidence="8">An76</strain>
    </source>
</reference>
<keyword evidence="5" id="KW-0732">Signal</keyword>
<evidence type="ECO:0000256" key="4">
    <source>
        <dbReference type="ARBA" id="ARBA00023002"/>
    </source>
</evidence>
<protein>
    <submittedName>
        <fullName evidence="7">Unnamed protein product</fullName>
    </submittedName>
</protein>
<sequence>MFIFTLTLTLFISLSSARTCYHPDKSVATNNVPCTSADTTYCCDSDAICMSNGYCVGVGAQPYVFFRGSCTDENWGSGCPTQCVNKNPSGGAPIIGIGTDSSGDAQYCCGFQVKNNGSSECVDGDTAFTLNNGEMILGRAALENMTEVNNASSTSTTTVSTETVLATSATCSSSEKHCSSSATAVGAGVGVPLGVLAMSAVVWALWERSRRITASTAAASNVQEGFYMDKGHVQESYVPHRMQQAPTELDTQARISEMMGSLFVNVCYYHFIYTSKIYPMAPRPCKVIVAGGGVAGLSLALMLEKHGIDYLLLEAYPEVLATVGAGIALAPNGLRIIEQLGCYEDLQKCSAGADQVHFRKPDGETLWGLDEGLAETCIAKHGYTYMWMDRKSLLEVLYNNIADKSKVLPGKRVASVTHTDNGVDVVTTDGLTYSADIIVGTDGTHSKLRQEMVRHAEGLGLREDYAEEDKVAANYSCLFGMSDPVPGFPSRSLEFVTNEGFSYVLGAGPAGRVYWFLMEKMKQTYYGADIPRFSEEDKQRTLQEHWNDQVTPNVRLSDLYKRQLSTIYTPMPEFVYKKWHLGRIITIGDACHKVLPITAQGGNQALESAAALVNGLMTALSQASGSGPLSQSEIQLMFARVQNIREPRTFSIVETTHKRQRLDTMDTPELKEFLLTKYAGLMPGELWKRWAHTFTPAVSLDMLDLPARPKSVPFDDEALRNKDSNKALEAHL</sequence>
<dbReference type="SUPFAM" id="SSF51905">
    <property type="entry name" value="FAD/NAD(P)-binding domain"/>
    <property type="match status" value="1"/>
</dbReference>
<dbReference type="OrthoDB" id="10029326at2759"/>
<comment type="similarity">
    <text evidence="1">Belongs to the paxM FAD-dependent monooxygenase family.</text>
</comment>
<evidence type="ECO:0000259" key="6">
    <source>
        <dbReference type="Pfam" id="PF01494"/>
    </source>
</evidence>
<keyword evidence="3" id="KW-0274">FAD</keyword>
<evidence type="ECO:0000313" key="8">
    <source>
        <dbReference type="Proteomes" id="UP000068243"/>
    </source>
</evidence>
<dbReference type="VEuPathDB" id="FungiDB:M747DRAFT_369764"/>
<keyword evidence="2" id="KW-0285">Flavoprotein</keyword>
<dbReference type="VEuPathDB" id="FungiDB:ASPNIDRAFT2_1111701"/>
<dbReference type="PANTHER" id="PTHR47356:SF2">
    <property type="entry name" value="FAD-BINDING DOMAIN-CONTAINING PROTEIN-RELATED"/>
    <property type="match status" value="1"/>
</dbReference>